<proteinExistence type="predicted"/>
<sequence length="124" mass="14800">MTDIDILKQEDKIFTELWRNREHDSLDHMHVCDFELLNFLYCKNWKKLNKIVKHECEKYLSSIGKERDEFMSCCDHCIHERYVTISRDNPGLILNICSILNSPSDESWYGKNYEKLAKGDEFSC</sequence>
<dbReference type="EMBL" id="BK059091">
    <property type="protein sequence ID" value="DAE28895.1"/>
    <property type="molecule type" value="Genomic_DNA"/>
</dbReference>
<protein>
    <submittedName>
        <fullName evidence="1">Uncharacterized protein</fullName>
    </submittedName>
</protein>
<evidence type="ECO:0000313" key="1">
    <source>
        <dbReference type="EMBL" id="DAE28895.1"/>
    </source>
</evidence>
<reference evidence="1" key="1">
    <citation type="journal article" date="2021" name="Proc. Natl. Acad. Sci. U.S.A.">
        <title>A Catalog of Tens of Thousands of Viruses from Human Metagenomes Reveals Hidden Associations with Chronic Diseases.</title>
        <authorList>
            <person name="Tisza M.J."/>
            <person name="Buck C.B."/>
        </authorList>
    </citation>
    <scope>NUCLEOTIDE SEQUENCE</scope>
    <source>
        <strain evidence="1">CtmTa7</strain>
    </source>
</reference>
<name>A0A8S5RC16_9VIRU</name>
<accession>A0A8S5RC16</accession>
<organism evidence="1">
    <name type="scientific">virus sp. ctmTa7</name>
    <dbReference type="NCBI Taxonomy" id="2828255"/>
    <lineage>
        <taxon>Viruses</taxon>
    </lineage>
</organism>